<protein>
    <submittedName>
        <fullName evidence="2">Uncharacterized protein</fullName>
    </submittedName>
</protein>
<feature type="chain" id="PRO_5006203826" evidence="1">
    <location>
        <begin position="18"/>
        <end position="193"/>
    </location>
</feature>
<reference evidence="2 3" key="1">
    <citation type="submission" date="2015-10" db="EMBL/GenBank/DDBJ databases">
        <title>Draft genome of Bosea thiooxidans.</title>
        <authorList>
            <person name="Wang X."/>
        </authorList>
    </citation>
    <scope>NUCLEOTIDE SEQUENCE [LARGE SCALE GENOMIC DNA]</scope>
    <source>
        <strain evidence="2 3">CGMCC 9174</strain>
    </source>
</reference>
<name>A0A0Q3I0D0_9HYPH</name>
<dbReference type="EMBL" id="LMAR01000073">
    <property type="protein sequence ID" value="KQK28424.1"/>
    <property type="molecule type" value="Genomic_DNA"/>
</dbReference>
<evidence type="ECO:0000313" key="2">
    <source>
        <dbReference type="EMBL" id="KQK28424.1"/>
    </source>
</evidence>
<dbReference type="Proteomes" id="UP000051562">
    <property type="component" value="Unassembled WGS sequence"/>
</dbReference>
<dbReference type="RefSeq" id="WP_055730279.1">
    <property type="nucleotide sequence ID" value="NZ_LMAR01000073.1"/>
</dbReference>
<gene>
    <name evidence="2" type="ORF">ARD30_22040</name>
</gene>
<feature type="signal peptide" evidence="1">
    <location>
        <begin position="1"/>
        <end position="17"/>
    </location>
</feature>
<comment type="caution">
    <text evidence="2">The sequence shown here is derived from an EMBL/GenBank/DDBJ whole genome shotgun (WGS) entry which is preliminary data.</text>
</comment>
<accession>A0A0Q3I0D0</accession>
<sequence>MSKFIGPFFAVALALGAAGCATTPVVTTETVIVAGVGPVEVERLSVRVVSIDRASRSVIVEQRGSRWLVEVPPVFGNLENLREGDMVQINRVEGVIVDVRRPRRGAKPGITYTEAATEPTFQNLPDKYVVRAVTLTARFERFDAETSVVHYTGPFGPRSLTVTDPAVKAGLRKFKRGDLVELSFAEAFHIVLK</sequence>
<evidence type="ECO:0000256" key="1">
    <source>
        <dbReference type="SAM" id="SignalP"/>
    </source>
</evidence>
<keyword evidence="3" id="KW-1185">Reference proteome</keyword>
<evidence type="ECO:0000313" key="3">
    <source>
        <dbReference type="Proteomes" id="UP000051562"/>
    </source>
</evidence>
<dbReference type="AlphaFoldDB" id="A0A0Q3I0D0"/>
<organism evidence="2 3">
    <name type="scientific">Bosea thiooxidans</name>
    <dbReference type="NCBI Taxonomy" id="53254"/>
    <lineage>
        <taxon>Bacteria</taxon>
        <taxon>Pseudomonadati</taxon>
        <taxon>Pseudomonadota</taxon>
        <taxon>Alphaproteobacteria</taxon>
        <taxon>Hyphomicrobiales</taxon>
        <taxon>Boseaceae</taxon>
        <taxon>Bosea</taxon>
    </lineage>
</organism>
<dbReference type="PROSITE" id="PS51257">
    <property type="entry name" value="PROKAR_LIPOPROTEIN"/>
    <property type="match status" value="1"/>
</dbReference>
<keyword evidence="1" id="KW-0732">Signal</keyword>
<proteinExistence type="predicted"/>